<evidence type="ECO:0000313" key="10">
    <source>
        <dbReference type="Xenbase" id="XB-GENE-29085435"/>
    </source>
</evidence>
<evidence type="ECO:0000256" key="2">
    <source>
        <dbReference type="ARBA" id="ARBA00023157"/>
    </source>
</evidence>
<keyword evidence="6" id="KW-0812">Transmembrane</keyword>
<dbReference type="OrthoDB" id="9043395at2759"/>
<sequence>MPGVSELRLVERRYICRYLLCSSYDRQPLGMVGVHERKRAILRRLMRRLEHRFALRMDLRILQRIWSDMKCRSPELIAEIAEANVPGVALSSNASSGLISVGKDSVRLTCSALGTNVTLSWHLDGAPLPTNPRYYLMNSNSSLIISPVERTDNGSFTCTASNSVNSETSSPLTLNLGWSPDGNVQCNAARLDQTLTLSCSWPGGNPAANVTLIFQNNRYTAQDTVTMDVPLNVISSGAELACLGTQAEQITFSTMILGTPIGATSGSVFPVTEGENVTMAVNLDWSRTVSPRIQALPATFSWFHLNPDPSLLISGGKISVISSGYKSELVISSVTATERGNYKCVVENFLGNSTFLFEISVDTGTTKNVNNNIVISRHYTNLYMSYLVNTQYGQNDVGTSSCVTSHSKTKDHFKVGNLFAATTALTLYSSCSSSSSSSQLSSGAIAGIVIAALFVVALIPLTVIFILRKKNKNNTPTPTSPVYENTGAQAPSHYESIIPGSKENMAGNNPQESSYQELQFSNKDVYNNLRKTPR</sequence>
<accession>A0A8J1JWX7</accession>
<dbReference type="InterPro" id="IPR036179">
    <property type="entry name" value="Ig-like_dom_sf"/>
</dbReference>
<dbReference type="InterPro" id="IPR052598">
    <property type="entry name" value="IgSF_CEA-related"/>
</dbReference>
<dbReference type="Proteomes" id="UP000008143">
    <property type="component" value="Chromosome 7"/>
</dbReference>
<dbReference type="CDD" id="cd12087">
    <property type="entry name" value="TM_EGFR-like"/>
    <property type="match status" value="1"/>
</dbReference>
<reference evidence="9" key="1">
    <citation type="submission" date="2025-08" db="UniProtKB">
        <authorList>
            <consortium name="RefSeq"/>
        </authorList>
    </citation>
    <scope>IDENTIFICATION</scope>
    <source>
        <strain evidence="9">Nigerian</strain>
        <tissue evidence="9">Liver and blood</tissue>
    </source>
</reference>
<keyword evidence="6" id="KW-1133">Transmembrane helix</keyword>
<dbReference type="SMART" id="SM00408">
    <property type="entry name" value="IGc2"/>
    <property type="match status" value="2"/>
</dbReference>
<feature type="transmembrane region" description="Helical" evidence="6">
    <location>
        <begin position="444"/>
        <end position="467"/>
    </location>
</feature>
<feature type="domain" description="Ig-like" evidence="7">
    <location>
        <begin position="260"/>
        <end position="362"/>
    </location>
</feature>
<dbReference type="AlphaFoldDB" id="A0A8J1JWX7"/>
<evidence type="ECO:0000259" key="7">
    <source>
        <dbReference type="PROSITE" id="PS50835"/>
    </source>
</evidence>
<keyword evidence="2" id="KW-1015">Disulfide bond</keyword>
<proteinExistence type="predicted"/>
<dbReference type="SUPFAM" id="SSF48726">
    <property type="entry name" value="Immunoglobulin"/>
    <property type="match status" value="2"/>
</dbReference>
<feature type="compositionally biased region" description="Polar residues" evidence="5">
    <location>
        <begin position="506"/>
        <end position="525"/>
    </location>
</feature>
<dbReference type="AGR" id="Xenbase:XB-GENE-29085435"/>
<dbReference type="SMART" id="SM00409">
    <property type="entry name" value="IG"/>
    <property type="match status" value="2"/>
</dbReference>
<dbReference type="KEGG" id="xtr:101731551"/>
<keyword evidence="3" id="KW-0325">Glycoprotein</keyword>
<dbReference type="Pfam" id="PF13927">
    <property type="entry name" value="Ig_3"/>
    <property type="match status" value="1"/>
</dbReference>
<evidence type="ECO:0000256" key="3">
    <source>
        <dbReference type="ARBA" id="ARBA00023180"/>
    </source>
</evidence>
<feature type="domain" description="Ig-like" evidence="7">
    <location>
        <begin position="86"/>
        <end position="175"/>
    </location>
</feature>
<evidence type="ECO:0000256" key="5">
    <source>
        <dbReference type="SAM" id="MobiDB-lite"/>
    </source>
</evidence>
<evidence type="ECO:0000256" key="6">
    <source>
        <dbReference type="SAM" id="Phobius"/>
    </source>
</evidence>
<dbReference type="PANTHER" id="PTHR44337">
    <property type="entry name" value="CARCINOEMBRYONIC ANTIGEN-RELATED CELL ADHESION MOLECULE 8"/>
    <property type="match status" value="1"/>
</dbReference>
<dbReference type="Gene3D" id="2.60.40.10">
    <property type="entry name" value="Immunoglobulins"/>
    <property type="match status" value="2"/>
</dbReference>
<protein>
    <submittedName>
        <fullName evidence="9">Hemicentin-1-like</fullName>
    </submittedName>
</protein>
<dbReference type="InterPro" id="IPR007110">
    <property type="entry name" value="Ig-like_dom"/>
</dbReference>
<evidence type="ECO:0000313" key="8">
    <source>
        <dbReference type="Proteomes" id="UP000008143"/>
    </source>
</evidence>
<dbReference type="PROSITE" id="PS50835">
    <property type="entry name" value="IG_LIKE"/>
    <property type="match status" value="2"/>
</dbReference>
<keyword evidence="1" id="KW-0732">Signal</keyword>
<dbReference type="InterPro" id="IPR003599">
    <property type="entry name" value="Ig_sub"/>
</dbReference>
<keyword evidence="4" id="KW-0393">Immunoglobulin domain</keyword>
<evidence type="ECO:0000256" key="4">
    <source>
        <dbReference type="ARBA" id="ARBA00023319"/>
    </source>
</evidence>
<keyword evidence="6" id="KW-0472">Membrane</keyword>
<dbReference type="InterPro" id="IPR003598">
    <property type="entry name" value="Ig_sub2"/>
</dbReference>
<evidence type="ECO:0000256" key="1">
    <source>
        <dbReference type="ARBA" id="ARBA00022729"/>
    </source>
</evidence>
<name>A0A8J1JWX7_XENTR</name>
<gene>
    <name evidence="9 10" type="primary">LOC101731551</name>
</gene>
<dbReference type="PANTHER" id="PTHR44337:SF25">
    <property type="entry name" value="HEMICENTIN-1-LIKE"/>
    <property type="match status" value="1"/>
</dbReference>
<keyword evidence="8" id="KW-1185">Reference proteome</keyword>
<organism evidence="8 9">
    <name type="scientific">Xenopus tropicalis</name>
    <name type="common">Western clawed frog</name>
    <name type="synonym">Silurana tropicalis</name>
    <dbReference type="NCBI Taxonomy" id="8364"/>
    <lineage>
        <taxon>Eukaryota</taxon>
        <taxon>Metazoa</taxon>
        <taxon>Chordata</taxon>
        <taxon>Craniata</taxon>
        <taxon>Vertebrata</taxon>
        <taxon>Euteleostomi</taxon>
        <taxon>Amphibia</taxon>
        <taxon>Batrachia</taxon>
        <taxon>Anura</taxon>
        <taxon>Pipoidea</taxon>
        <taxon>Pipidae</taxon>
        <taxon>Xenopodinae</taxon>
        <taxon>Xenopus</taxon>
        <taxon>Silurana</taxon>
    </lineage>
</organism>
<dbReference type="GeneID" id="101731551"/>
<dbReference type="Xenbase" id="XB-GENE-29085435">
    <property type="gene designation" value="LOC101731551"/>
</dbReference>
<dbReference type="RefSeq" id="XP_031762397.1">
    <property type="nucleotide sequence ID" value="XM_031906537.1"/>
</dbReference>
<dbReference type="InterPro" id="IPR013783">
    <property type="entry name" value="Ig-like_fold"/>
</dbReference>
<evidence type="ECO:0000313" key="9">
    <source>
        <dbReference type="RefSeq" id="XP_031762397.1"/>
    </source>
</evidence>
<feature type="region of interest" description="Disordered" evidence="5">
    <location>
        <begin position="493"/>
        <end position="534"/>
    </location>
</feature>